<evidence type="ECO:0000256" key="3">
    <source>
        <dbReference type="ARBA" id="ARBA00022801"/>
    </source>
</evidence>
<evidence type="ECO:0000259" key="4">
    <source>
        <dbReference type="SMART" id="SM00646"/>
    </source>
</evidence>
<comment type="catalytic activity">
    <reaction evidence="1">
        <text>Hydrolyzes the link between N-acetylmuramoyl residues and L-amino acid residues in certain cell-wall glycopeptides.</text>
        <dbReference type="EC" id="3.5.1.28"/>
    </reaction>
</comment>
<dbReference type="GO" id="GO:0030288">
    <property type="term" value="C:outer membrane-bounded periplasmic space"/>
    <property type="evidence" value="ECO:0007669"/>
    <property type="project" value="TreeGrafter"/>
</dbReference>
<sequence>MTTNKKLLIILDPAHGEETPGKRSPDGRHREYKWSRERLKVIEHLLQAHGYTVVWTSTSDREIGLTNRKNTGTKLTKQYSDLVPLFISLHNDASGVTPEWRQARGASVWTSKGRTTSDIFADFFIQRMTEWMPNINRRIYSPAYLDRDFENDFTVLMGDYSALLIECGFQDNKEDVALLEDSRFCNQVEDWIVDSIEDCNNYVLEKMTK</sequence>
<protein>
    <recommendedName>
        <fullName evidence="2">N-acetylmuramoyl-L-alanine amidase</fullName>
        <ecNumber evidence="2">3.5.1.28</ecNumber>
    </recommendedName>
</protein>
<evidence type="ECO:0000256" key="2">
    <source>
        <dbReference type="ARBA" id="ARBA00011901"/>
    </source>
</evidence>
<dbReference type="Gene3D" id="3.40.630.40">
    <property type="entry name" value="Zn-dependent exopeptidases"/>
    <property type="match status" value="1"/>
</dbReference>
<dbReference type="GO" id="GO:0009253">
    <property type="term" value="P:peptidoglycan catabolic process"/>
    <property type="evidence" value="ECO:0007669"/>
    <property type="project" value="InterPro"/>
</dbReference>
<dbReference type="PANTHER" id="PTHR30404:SF0">
    <property type="entry name" value="N-ACETYLMURAMOYL-L-ALANINE AMIDASE AMIC"/>
    <property type="match status" value="1"/>
</dbReference>
<dbReference type="CDD" id="cd02696">
    <property type="entry name" value="MurNAc-LAA"/>
    <property type="match status" value="1"/>
</dbReference>
<feature type="domain" description="MurNAc-LAA" evidence="4">
    <location>
        <begin position="80"/>
        <end position="197"/>
    </location>
</feature>
<accession>A0A212JG68</accession>
<proteinExistence type="predicted"/>
<gene>
    <name evidence="5" type="ORF">KL86DYS1_12171</name>
</gene>
<dbReference type="PANTHER" id="PTHR30404">
    <property type="entry name" value="N-ACETYLMURAMOYL-L-ALANINE AMIDASE"/>
    <property type="match status" value="1"/>
</dbReference>
<keyword evidence="3" id="KW-0378">Hydrolase</keyword>
<evidence type="ECO:0000256" key="1">
    <source>
        <dbReference type="ARBA" id="ARBA00001561"/>
    </source>
</evidence>
<dbReference type="EC" id="3.5.1.28" evidence="2"/>
<dbReference type="AlphaFoldDB" id="A0A212JG68"/>
<evidence type="ECO:0000313" key="5">
    <source>
        <dbReference type="EMBL" id="SBV98432.1"/>
    </source>
</evidence>
<dbReference type="InterPro" id="IPR002508">
    <property type="entry name" value="MurNAc-LAA_cat"/>
</dbReference>
<name>A0A212JG68_9BACT</name>
<dbReference type="Pfam" id="PF01520">
    <property type="entry name" value="Amidase_3"/>
    <property type="match status" value="1"/>
</dbReference>
<dbReference type="EMBL" id="FLUM01000001">
    <property type="protein sequence ID" value="SBV98432.1"/>
    <property type="molecule type" value="Genomic_DNA"/>
</dbReference>
<reference evidence="5" key="1">
    <citation type="submission" date="2016-04" db="EMBL/GenBank/DDBJ databases">
        <authorList>
            <person name="Evans L.H."/>
            <person name="Alamgir A."/>
            <person name="Owens N."/>
            <person name="Weber N.D."/>
            <person name="Virtaneva K."/>
            <person name="Barbian K."/>
            <person name="Babar A."/>
            <person name="Rosenke K."/>
        </authorList>
    </citation>
    <scope>NUCLEOTIDE SEQUENCE</scope>
    <source>
        <strain evidence="5">86-1</strain>
    </source>
</reference>
<dbReference type="InterPro" id="IPR050695">
    <property type="entry name" value="N-acetylmuramoyl_amidase_3"/>
</dbReference>
<dbReference type="SUPFAM" id="SSF53187">
    <property type="entry name" value="Zn-dependent exopeptidases"/>
    <property type="match status" value="1"/>
</dbReference>
<organism evidence="5">
    <name type="scientific">uncultured Dysgonomonas sp</name>
    <dbReference type="NCBI Taxonomy" id="206096"/>
    <lineage>
        <taxon>Bacteria</taxon>
        <taxon>Pseudomonadati</taxon>
        <taxon>Bacteroidota</taxon>
        <taxon>Bacteroidia</taxon>
        <taxon>Bacteroidales</taxon>
        <taxon>Dysgonomonadaceae</taxon>
        <taxon>Dysgonomonas</taxon>
        <taxon>environmental samples</taxon>
    </lineage>
</organism>
<dbReference type="GO" id="GO:0008745">
    <property type="term" value="F:N-acetylmuramoyl-L-alanine amidase activity"/>
    <property type="evidence" value="ECO:0007669"/>
    <property type="project" value="UniProtKB-EC"/>
</dbReference>
<dbReference type="SMART" id="SM00646">
    <property type="entry name" value="Ami_3"/>
    <property type="match status" value="1"/>
</dbReference>
<dbReference type="RefSeq" id="WP_296940803.1">
    <property type="nucleotide sequence ID" value="NZ_LT599032.1"/>
</dbReference>